<dbReference type="PANTHER" id="PTHR42989:SF1">
    <property type="entry name" value="FORMATE HYDROGENLYASE SUBUNIT 7-RELATED"/>
    <property type="match status" value="1"/>
</dbReference>
<reference evidence="8 9" key="1">
    <citation type="submission" date="2018-06" db="EMBL/GenBank/DDBJ databases">
        <authorList>
            <consortium name="Pathogen Informatics"/>
            <person name="Doyle S."/>
        </authorList>
    </citation>
    <scope>NUCLEOTIDE SEQUENCE [LARGE SCALE GENOMIC DNA]</scope>
    <source>
        <strain evidence="8 9">NCTC9073</strain>
    </source>
</reference>
<dbReference type="Gene3D" id="3.40.50.12280">
    <property type="match status" value="1"/>
</dbReference>
<dbReference type="NCBIfam" id="NF011664">
    <property type="entry name" value="PRK15084.1"/>
    <property type="match status" value="1"/>
</dbReference>
<sequence>MSLPPIIKFCVSYGACGVGGGIFHDLYSVWGGSDTIVPIDVWIPGCPPTPAATIHGFAVALGLLQQKIHAVDYRDPTGVTMQPLWPQIPPSQRIAIEREARRLAGYRQGREICDRLLRHLSDDPTGNRVNTWLRDADDPRLNSIVQQLFRVLRGYMTEECGEIVFWTLRKKFVASSDEMPEHSSQVMYYSLAIGHHVGVIDCLNVAFRCPLTEYEDWLALVEEEQARRKMLGVMTFGEIVIDASHTALLTRAFAPLADDATSVWQARSIQFIHLLDEIVQEPAHLSDGQKNCVRRISH</sequence>
<keyword evidence="5" id="KW-0408">Iron</keyword>
<dbReference type="InterPro" id="IPR052375">
    <property type="entry name" value="Complex_I_20kDa-like"/>
</dbReference>
<dbReference type="EC" id="1.-.-.-" evidence="8"/>
<dbReference type="PROSITE" id="PS01150">
    <property type="entry name" value="COMPLEX1_20K"/>
    <property type="match status" value="1"/>
</dbReference>
<evidence type="ECO:0000256" key="1">
    <source>
        <dbReference type="ARBA" id="ARBA00001966"/>
    </source>
</evidence>
<proteinExistence type="inferred from homology"/>
<dbReference type="Proteomes" id="UP000250780">
    <property type="component" value="Unassembled WGS sequence"/>
</dbReference>
<accession>A0A2X1N5P8</accession>
<evidence type="ECO:0000313" key="8">
    <source>
        <dbReference type="EMBL" id="SPX16688.1"/>
    </source>
</evidence>
<evidence type="ECO:0000256" key="6">
    <source>
        <dbReference type="ARBA" id="ARBA00023014"/>
    </source>
</evidence>
<evidence type="ECO:0000256" key="3">
    <source>
        <dbReference type="ARBA" id="ARBA00022485"/>
    </source>
</evidence>
<organism evidence="8 9">
    <name type="scientific">Escherichia coli</name>
    <dbReference type="NCBI Taxonomy" id="562"/>
    <lineage>
        <taxon>Bacteria</taxon>
        <taxon>Pseudomonadati</taxon>
        <taxon>Pseudomonadota</taxon>
        <taxon>Gammaproteobacteria</taxon>
        <taxon>Enterobacterales</taxon>
        <taxon>Enterobacteriaceae</taxon>
        <taxon>Escherichia</taxon>
    </lineage>
</organism>
<comment type="similarity">
    <text evidence="2">Belongs to the complex I 20 kDa subunit family.</text>
</comment>
<dbReference type="Pfam" id="PF01058">
    <property type="entry name" value="Oxidored_q6"/>
    <property type="match status" value="1"/>
</dbReference>
<dbReference type="GO" id="GO:0046872">
    <property type="term" value="F:metal ion binding"/>
    <property type="evidence" value="ECO:0007669"/>
    <property type="project" value="UniProtKB-KW"/>
</dbReference>
<dbReference type="GO" id="GO:0016491">
    <property type="term" value="F:oxidoreductase activity"/>
    <property type="evidence" value="ECO:0007669"/>
    <property type="project" value="UniProtKB-KW"/>
</dbReference>
<evidence type="ECO:0000259" key="7">
    <source>
        <dbReference type="Pfam" id="PF01058"/>
    </source>
</evidence>
<dbReference type="InterPro" id="IPR006137">
    <property type="entry name" value="NADH_UbQ_OxRdtase-like_20kDa"/>
</dbReference>
<name>A0A2X1N5P8_ECOLX</name>
<gene>
    <name evidence="8" type="primary">hyfI</name>
    <name evidence="8" type="ORF">NCTC9073_04469</name>
</gene>
<protein>
    <submittedName>
        <fullName evidence="8">Hydrogenase-4 subunit I</fullName>
        <ecNumber evidence="8">1.-.-.-</ecNumber>
    </submittedName>
</protein>
<dbReference type="AlphaFoldDB" id="A0A2X1N5P8"/>
<dbReference type="SUPFAM" id="SSF56770">
    <property type="entry name" value="HydA/Nqo6-like"/>
    <property type="match status" value="1"/>
</dbReference>
<dbReference type="GO" id="GO:0048038">
    <property type="term" value="F:quinone binding"/>
    <property type="evidence" value="ECO:0007669"/>
    <property type="project" value="InterPro"/>
</dbReference>
<evidence type="ECO:0000256" key="2">
    <source>
        <dbReference type="ARBA" id="ARBA00009173"/>
    </source>
</evidence>
<dbReference type="GO" id="GO:0051539">
    <property type="term" value="F:4 iron, 4 sulfur cluster binding"/>
    <property type="evidence" value="ECO:0007669"/>
    <property type="project" value="UniProtKB-KW"/>
</dbReference>
<dbReference type="GO" id="GO:0008137">
    <property type="term" value="F:NADH dehydrogenase (ubiquinone) activity"/>
    <property type="evidence" value="ECO:0007669"/>
    <property type="project" value="InterPro"/>
</dbReference>
<evidence type="ECO:0000256" key="4">
    <source>
        <dbReference type="ARBA" id="ARBA00022723"/>
    </source>
</evidence>
<dbReference type="EMBL" id="UASD01000009">
    <property type="protein sequence ID" value="SPX16688.1"/>
    <property type="molecule type" value="Genomic_DNA"/>
</dbReference>
<evidence type="ECO:0000313" key="9">
    <source>
        <dbReference type="Proteomes" id="UP000250780"/>
    </source>
</evidence>
<keyword evidence="6" id="KW-0411">Iron-sulfur</keyword>
<dbReference type="PANTHER" id="PTHR42989">
    <property type="entry name" value="HYDROGENASE-4 COMPONENT I"/>
    <property type="match status" value="1"/>
</dbReference>
<evidence type="ECO:0000256" key="5">
    <source>
        <dbReference type="ARBA" id="ARBA00023004"/>
    </source>
</evidence>
<keyword evidence="8" id="KW-0560">Oxidoreductase</keyword>
<dbReference type="Pfam" id="PF07450">
    <property type="entry name" value="HycH"/>
    <property type="match status" value="1"/>
</dbReference>
<keyword evidence="3" id="KW-0004">4Fe-4S</keyword>
<feature type="domain" description="NADH:ubiquinone oxidoreductase-like 20kDa subunit" evidence="7">
    <location>
        <begin position="8"/>
        <end position="57"/>
    </location>
</feature>
<keyword evidence="4" id="KW-0479">Metal-binding</keyword>
<dbReference type="InterPro" id="IPR006138">
    <property type="entry name" value="NADH_UQ_OxRdtase_20Kd_su"/>
</dbReference>
<dbReference type="InterPro" id="IPR010005">
    <property type="entry name" value="Formate_DH_maturation_HycH"/>
</dbReference>
<comment type="cofactor">
    <cofactor evidence="1">
        <name>[4Fe-4S] cluster</name>
        <dbReference type="ChEBI" id="CHEBI:49883"/>
    </cofactor>
</comment>